<feature type="region of interest" description="Disordered" evidence="2">
    <location>
        <begin position="18"/>
        <end position="39"/>
    </location>
</feature>
<proteinExistence type="inferred from homology"/>
<evidence type="ECO:0000313" key="5">
    <source>
        <dbReference type="Proteomes" id="UP001199916"/>
    </source>
</evidence>
<dbReference type="Proteomes" id="UP001199916">
    <property type="component" value="Unassembled WGS sequence"/>
</dbReference>
<reference evidence="4 5" key="1">
    <citation type="submission" date="2021-11" db="EMBL/GenBank/DDBJ databases">
        <title>Draft genome sequence of Paenibacillus profundus YoMME, a new Gram-positive bacteria with exoelectrogenic properties.</title>
        <authorList>
            <person name="Hubenova Y."/>
            <person name="Hubenova E."/>
            <person name="Manasiev Y."/>
            <person name="Peykov S."/>
            <person name="Mitov M."/>
        </authorList>
    </citation>
    <scope>NUCLEOTIDE SEQUENCE [LARGE SCALE GENOMIC DNA]</scope>
    <source>
        <strain evidence="4 5">YoMME</strain>
    </source>
</reference>
<dbReference type="PROSITE" id="PS50983">
    <property type="entry name" value="FE_B12_PBP"/>
    <property type="match status" value="1"/>
</dbReference>
<gene>
    <name evidence="4" type="ORF">LQV63_24090</name>
</gene>
<accession>A0ABS8YKK8</accession>
<dbReference type="EMBL" id="JAJNBZ010000027">
    <property type="protein sequence ID" value="MCE5172361.1"/>
    <property type="molecule type" value="Genomic_DNA"/>
</dbReference>
<evidence type="ECO:0000256" key="1">
    <source>
        <dbReference type="ARBA" id="ARBA00008814"/>
    </source>
</evidence>
<dbReference type="InterPro" id="IPR002491">
    <property type="entry name" value="ABC_transptr_periplasmic_BD"/>
</dbReference>
<protein>
    <recommendedName>
        <fullName evidence="3">Fe/B12 periplasmic-binding domain-containing protein</fullName>
    </recommendedName>
</protein>
<evidence type="ECO:0000256" key="2">
    <source>
        <dbReference type="SAM" id="MobiDB-lite"/>
    </source>
</evidence>
<sequence length="184" mass="20251">MVMIVLCSACTQAASDPAREIEDGGERNVETMKSGNGGDDHYPVSITVYTDEGKEMTQTIEKEPKKVVVIGSAMAELMIEFGLKDKAVGLGYLDQSFSIYADQISQMPILTELWPSKEAVLALKPDLIYSVSYAFKEDRLGDISFWNDRGIPVLSAANFNIGRSIDILNYSQESKTSCRYNGVS</sequence>
<name>A0ABS8YKK8_9BACL</name>
<dbReference type="Gene3D" id="3.40.50.1980">
    <property type="entry name" value="Nitrogenase molybdenum iron protein domain"/>
    <property type="match status" value="1"/>
</dbReference>
<evidence type="ECO:0000259" key="3">
    <source>
        <dbReference type="PROSITE" id="PS50983"/>
    </source>
</evidence>
<dbReference type="PANTHER" id="PTHR30535:SF34">
    <property type="entry name" value="MOLYBDATE-BINDING PROTEIN MOLA"/>
    <property type="match status" value="1"/>
</dbReference>
<dbReference type="InterPro" id="IPR050902">
    <property type="entry name" value="ABC_Transporter_SBP"/>
</dbReference>
<comment type="similarity">
    <text evidence="1">Belongs to the bacterial solute-binding protein 8 family.</text>
</comment>
<dbReference type="SUPFAM" id="SSF53807">
    <property type="entry name" value="Helical backbone' metal receptor"/>
    <property type="match status" value="1"/>
</dbReference>
<dbReference type="PANTHER" id="PTHR30535">
    <property type="entry name" value="VITAMIN B12-BINDING PROTEIN"/>
    <property type="match status" value="1"/>
</dbReference>
<evidence type="ECO:0000313" key="4">
    <source>
        <dbReference type="EMBL" id="MCE5172361.1"/>
    </source>
</evidence>
<feature type="compositionally biased region" description="Basic and acidic residues" evidence="2">
    <location>
        <begin position="18"/>
        <end position="30"/>
    </location>
</feature>
<keyword evidence="5" id="KW-1185">Reference proteome</keyword>
<comment type="caution">
    <text evidence="4">The sequence shown here is derived from an EMBL/GenBank/DDBJ whole genome shotgun (WGS) entry which is preliminary data.</text>
</comment>
<feature type="domain" description="Fe/B12 periplasmic-binding" evidence="3">
    <location>
        <begin position="66"/>
        <end position="184"/>
    </location>
</feature>
<organism evidence="4 5">
    <name type="scientific">Paenibacillus profundus</name>
    <dbReference type="NCBI Taxonomy" id="1173085"/>
    <lineage>
        <taxon>Bacteria</taxon>
        <taxon>Bacillati</taxon>
        <taxon>Bacillota</taxon>
        <taxon>Bacilli</taxon>
        <taxon>Bacillales</taxon>
        <taxon>Paenibacillaceae</taxon>
        <taxon>Paenibacillus</taxon>
    </lineage>
</organism>
<dbReference type="RefSeq" id="WP_233698564.1">
    <property type="nucleotide sequence ID" value="NZ_JAJNBZ010000027.1"/>
</dbReference>